<accession>A0A147B9A2</accession>
<evidence type="ECO:0000256" key="1">
    <source>
        <dbReference type="ARBA" id="ARBA00007692"/>
    </source>
</evidence>
<dbReference type="InterPro" id="IPR038538">
    <property type="entry name" value="MTERF_sf"/>
</dbReference>
<keyword evidence="2" id="KW-0809">Transit peptide</keyword>
<name>A0A147B9A2_9ACAR</name>
<dbReference type="Gene3D" id="1.25.70.10">
    <property type="entry name" value="Transcription termination factor 3, mitochondrial"/>
    <property type="match status" value="1"/>
</dbReference>
<dbReference type="EMBL" id="GEIB01000561">
    <property type="protein sequence ID" value="JAR87358.1"/>
    <property type="molecule type" value="Transcribed_RNA"/>
</dbReference>
<feature type="non-terminal residue" evidence="3">
    <location>
        <position position="173"/>
    </location>
</feature>
<organism evidence="3">
    <name type="scientific">Alectorobius mimon</name>
    <dbReference type="NCBI Taxonomy" id="360319"/>
    <lineage>
        <taxon>Eukaryota</taxon>
        <taxon>Metazoa</taxon>
        <taxon>Ecdysozoa</taxon>
        <taxon>Arthropoda</taxon>
        <taxon>Chelicerata</taxon>
        <taxon>Arachnida</taxon>
        <taxon>Acari</taxon>
        <taxon>Parasitiformes</taxon>
        <taxon>Ixodida</taxon>
        <taxon>Ixodoidea</taxon>
        <taxon>Argasidae</taxon>
        <taxon>Ornithodorinae</taxon>
        <taxon>Alectorobius</taxon>
    </lineage>
</organism>
<dbReference type="InterPro" id="IPR003690">
    <property type="entry name" value="MTERF"/>
</dbReference>
<dbReference type="PANTHER" id="PTHR15437">
    <property type="entry name" value="TRANSCRIPTION TERMINATION FACTOR, MITOCHONDRIAL"/>
    <property type="match status" value="1"/>
</dbReference>
<evidence type="ECO:0000313" key="3">
    <source>
        <dbReference type="EMBL" id="JAR87358.1"/>
    </source>
</evidence>
<reference evidence="3" key="1">
    <citation type="submission" date="2016-03" db="EMBL/GenBank/DDBJ databases">
        <title>Gut transcriptome analysis on engorged females of Ornithodoros mimon (Acari: Argasidae) and phylogenetic inferences of soft ticks.</title>
        <authorList>
            <person name="Landulfo G.A."/>
            <person name="Giovanni D."/>
            <person name="Carvalho E."/>
            <person name="Junqueira-de-Azevedo I."/>
            <person name="Patane J."/>
            <person name="Mendoca R."/>
            <person name="Barros-Battesti D."/>
        </authorList>
    </citation>
    <scope>NUCLEOTIDE SEQUENCE</scope>
    <source>
        <strain evidence="3">Females</strain>
        <tissue evidence="3">Gut</tissue>
    </source>
</reference>
<proteinExistence type="inferred from homology"/>
<comment type="similarity">
    <text evidence="1">Belongs to the mTERF family.</text>
</comment>
<evidence type="ECO:0000256" key="2">
    <source>
        <dbReference type="ARBA" id="ARBA00022946"/>
    </source>
</evidence>
<dbReference type="GO" id="GO:0006393">
    <property type="term" value="P:termination of mitochondrial transcription"/>
    <property type="evidence" value="ECO:0007669"/>
    <property type="project" value="TreeGrafter"/>
</dbReference>
<dbReference type="AlphaFoldDB" id="A0A147B9A2"/>
<dbReference type="GO" id="GO:0003676">
    <property type="term" value="F:nucleic acid binding"/>
    <property type="evidence" value="ECO:0007669"/>
    <property type="project" value="InterPro"/>
</dbReference>
<protein>
    <submittedName>
        <fullName evidence="3">Mitochondrial transcription termination factor</fullName>
    </submittedName>
</protein>
<feature type="non-terminal residue" evidence="3">
    <location>
        <position position="1"/>
    </location>
</feature>
<sequence>SDESLAVLALSETLVAYVARRLGPRPWDYVSERAQFLSKELGISYSETLSLFRRHLCLLTQDTNRLQRVLSLLREGQVPQDAILRDLWVFRHNENLMESRLKRAQKVGLLPMRPWMLRCPEETFEAHLRRWEARADALWPHTDTVTYLAERLNCSRGHIRFLTQKNPRLLTIN</sequence>
<dbReference type="PANTHER" id="PTHR15437:SF6">
    <property type="entry name" value="TRANSCRIPTION TERMINATION FACTOR, MITOCHONDRIAL"/>
    <property type="match status" value="1"/>
</dbReference>
<dbReference type="GO" id="GO:0005759">
    <property type="term" value="C:mitochondrial matrix"/>
    <property type="evidence" value="ECO:0007669"/>
    <property type="project" value="TreeGrafter"/>
</dbReference>